<evidence type="ECO:0000313" key="2">
    <source>
        <dbReference type="Proteomes" id="UP000789570"/>
    </source>
</evidence>
<protein>
    <submittedName>
        <fullName evidence="1">5360_t:CDS:1</fullName>
    </submittedName>
</protein>
<sequence length="128" mass="15392">EYILMNQNQRFGQNVQIFIDETNSFINSLITYLNNNLSFIEKDYDEFIIDAHDYLTNVINKLQHRFPNRQLFASIKILNPRKWPNDSQKLLLFGDNDLEILLKYFEKPNFHNNIQFSALFDIKKCREV</sequence>
<organism evidence="1 2">
    <name type="scientific">Funneliformis caledonium</name>
    <dbReference type="NCBI Taxonomy" id="1117310"/>
    <lineage>
        <taxon>Eukaryota</taxon>
        <taxon>Fungi</taxon>
        <taxon>Fungi incertae sedis</taxon>
        <taxon>Mucoromycota</taxon>
        <taxon>Glomeromycotina</taxon>
        <taxon>Glomeromycetes</taxon>
        <taxon>Glomerales</taxon>
        <taxon>Glomeraceae</taxon>
        <taxon>Funneliformis</taxon>
    </lineage>
</organism>
<dbReference type="AlphaFoldDB" id="A0A9N9IQ45"/>
<dbReference type="OrthoDB" id="2390294at2759"/>
<accession>A0A9N9IQ45</accession>
<keyword evidence="2" id="KW-1185">Reference proteome</keyword>
<dbReference type="EMBL" id="CAJVPQ010016529">
    <property type="protein sequence ID" value="CAG8745898.1"/>
    <property type="molecule type" value="Genomic_DNA"/>
</dbReference>
<gene>
    <name evidence="1" type="ORF">FCALED_LOCUS15955</name>
</gene>
<proteinExistence type="predicted"/>
<name>A0A9N9IQ45_9GLOM</name>
<feature type="non-terminal residue" evidence="1">
    <location>
        <position position="1"/>
    </location>
</feature>
<dbReference type="Proteomes" id="UP000789570">
    <property type="component" value="Unassembled WGS sequence"/>
</dbReference>
<comment type="caution">
    <text evidence="1">The sequence shown here is derived from an EMBL/GenBank/DDBJ whole genome shotgun (WGS) entry which is preliminary data.</text>
</comment>
<reference evidence="1" key="1">
    <citation type="submission" date="2021-06" db="EMBL/GenBank/DDBJ databases">
        <authorList>
            <person name="Kallberg Y."/>
            <person name="Tangrot J."/>
            <person name="Rosling A."/>
        </authorList>
    </citation>
    <scope>NUCLEOTIDE SEQUENCE</scope>
    <source>
        <strain evidence="1">UK204</strain>
    </source>
</reference>
<evidence type="ECO:0000313" key="1">
    <source>
        <dbReference type="EMBL" id="CAG8745898.1"/>
    </source>
</evidence>